<comment type="caution">
    <text evidence="3">The sequence shown here is derived from an EMBL/GenBank/DDBJ whole genome shotgun (WGS) entry which is preliminary data.</text>
</comment>
<protein>
    <recommendedName>
        <fullName evidence="5">Ubiquitin 3 binding protein But2 C-terminal domain-containing protein</fullName>
    </recommendedName>
</protein>
<sequence>MRFALFCSIALGADIVVASVCKPRHSTDSSGVSGEASSTVSEISSATGTELETATTSAVSSYVTIETTASVDLSTSAVTLTSEDETTAETMSSELSSTYTEDSITTVSEATTIIAETTTTAFDESTTTLAETTTTAAAPPIQTFQVTAQGVGPLLGFPSPGSVIAFNLQNNPPLSLTLDPESSHVRVGGLYWCVSYQMNPAHPASLSLCSEDQRDSAGFLTCDESLQCSAPAGLCGFNVENMEEGCWTTPGVFSKFYVLDTGNSFRLFLVSVDNSLSGSQWSTVELQAAPAALGD</sequence>
<evidence type="ECO:0000313" key="3">
    <source>
        <dbReference type="EMBL" id="RBR18812.1"/>
    </source>
</evidence>
<evidence type="ECO:0000256" key="1">
    <source>
        <dbReference type="SAM" id="MobiDB-lite"/>
    </source>
</evidence>
<feature type="compositionally biased region" description="Polar residues" evidence="1">
    <location>
        <begin position="88"/>
        <end position="101"/>
    </location>
</feature>
<gene>
    <name evidence="3" type="ORF">FIESC28_05862</name>
</gene>
<dbReference type="GeneID" id="41995303"/>
<dbReference type="RefSeq" id="XP_031015924.1">
    <property type="nucleotide sequence ID" value="XM_031160007.1"/>
</dbReference>
<name>A0A366RPS4_9HYPO</name>
<feature type="region of interest" description="Disordered" evidence="1">
    <location>
        <begin position="79"/>
        <end position="101"/>
    </location>
</feature>
<proteinExistence type="predicted"/>
<evidence type="ECO:0000256" key="2">
    <source>
        <dbReference type="SAM" id="SignalP"/>
    </source>
</evidence>
<evidence type="ECO:0000313" key="4">
    <source>
        <dbReference type="Proteomes" id="UP000253153"/>
    </source>
</evidence>
<feature type="compositionally biased region" description="Polar residues" evidence="1">
    <location>
        <begin position="28"/>
        <end position="51"/>
    </location>
</feature>
<organism evidence="3 4">
    <name type="scientific">Fusarium coffeatum</name>
    <dbReference type="NCBI Taxonomy" id="231269"/>
    <lineage>
        <taxon>Eukaryota</taxon>
        <taxon>Fungi</taxon>
        <taxon>Dikarya</taxon>
        <taxon>Ascomycota</taxon>
        <taxon>Pezizomycotina</taxon>
        <taxon>Sordariomycetes</taxon>
        <taxon>Hypocreomycetidae</taxon>
        <taxon>Hypocreales</taxon>
        <taxon>Nectriaceae</taxon>
        <taxon>Fusarium</taxon>
        <taxon>Fusarium incarnatum-equiseti species complex</taxon>
    </lineage>
</organism>
<dbReference type="AlphaFoldDB" id="A0A366RPS4"/>
<accession>A0A366RPS4</accession>
<feature type="signal peptide" evidence="2">
    <location>
        <begin position="1"/>
        <end position="18"/>
    </location>
</feature>
<evidence type="ECO:0008006" key="5">
    <source>
        <dbReference type="Google" id="ProtNLM"/>
    </source>
</evidence>
<dbReference type="EMBL" id="QKXC01000120">
    <property type="protein sequence ID" value="RBR18812.1"/>
    <property type="molecule type" value="Genomic_DNA"/>
</dbReference>
<feature type="chain" id="PRO_5016842851" description="Ubiquitin 3 binding protein But2 C-terminal domain-containing protein" evidence="2">
    <location>
        <begin position="19"/>
        <end position="295"/>
    </location>
</feature>
<dbReference type="OrthoDB" id="5100830at2759"/>
<keyword evidence="2" id="KW-0732">Signal</keyword>
<keyword evidence="4" id="KW-1185">Reference proteome</keyword>
<feature type="region of interest" description="Disordered" evidence="1">
    <location>
        <begin position="25"/>
        <end position="51"/>
    </location>
</feature>
<dbReference type="Proteomes" id="UP000253153">
    <property type="component" value="Unassembled WGS sequence"/>
</dbReference>
<reference evidence="3 4" key="1">
    <citation type="submission" date="2018-06" db="EMBL/GenBank/DDBJ databases">
        <title>Fusarium incarnatum-equiseti species complex species 28.</title>
        <authorList>
            <person name="Gardiner D.M."/>
        </authorList>
    </citation>
    <scope>NUCLEOTIDE SEQUENCE [LARGE SCALE GENOMIC DNA]</scope>
    <source>
        <strain evidence="3 4">FIESC_28</strain>
    </source>
</reference>